<dbReference type="STRING" id="251221.gene:10761036"/>
<keyword evidence="3" id="KW-0540">Nuclease</keyword>
<dbReference type="GO" id="GO:0004540">
    <property type="term" value="F:RNA nuclease activity"/>
    <property type="evidence" value="ECO:0007669"/>
    <property type="project" value="InterPro"/>
</dbReference>
<proteinExistence type="predicted"/>
<dbReference type="PATRIC" id="fig|251221.4.peg.3556"/>
<dbReference type="GO" id="GO:0000166">
    <property type="term" value="F:nucleotide binding"/>
    <property type="evidence" value="ECO:0007669"/>
    <property type="project" value="UniProtKB-KW"/>
</dbReference>
<organism evidence="6 7">
    <name type="scientific">Gloeobacter violaceus (strain ATCC 29082 / PCC 7421)</name>
    <dbReference type="NCBI Taxonomy" id="251221"/>
    <lineage>
        <taxon>Bacteria</taxon>
        <taxon>Bacillati</taxon>
        <taxon>Cyanobacteriota</taxon>
        <taxon>Cyanophyceae</taxon>
        <taxon>Gloeobacterales</taxon>
        <taxon>Gloeobacteraceae</taxon>
        <taxon>Gloeobacter</taxon>
    </lineage>
</organism>
<evidence type="ECO:0000256" key="1">
    <source>
        <dbReference type="ARBA" id="ARBA00022553"/>
    </source>
</evidence>
<dbReference type="EnsemblBacteria" id="BAC91464">
    <property type="protein sequence ID" value="BAC91464"/>
    <property type="gene ID" value="BAC91464"/>
</dbReference>
<dbReference type="InterPro" id="IPR008201">
    <property type="entry name" value="HepT-like"/>
</dbReference>
<evidence type="ECO:0000256" key="2">
    <source>
        <dbReference type="ARBA" id="ARBA00022649"/>
    </source>
</evidence>
<keyword evidence="5" id="KW-0378">Hydrolase</keyword>
<dbReference type="Proteomes" id="UP000000557">
    <property type="component" value="Chromosome"/>
</dbReference>
<evidence type="ECO:0000256" key="5">
    <source>
        <dbReference type="ARBA" id="ARBA00022801"/>
    </source>
</evidence>
<keyword evidence="1" id="KW-0597">Phosphoprotein</keyword>
<dbReference type="GO" id="GO:0016787">
    <property type="term" value="F:hydrolase activity"/>
    <property type="evidence" value="ECO:0007669"/>
    <property type="project" value="UniProtKB-KW"/>
</dbReference>
<protein>
    <submittedName>
        <fullName evidence="6">Gsl3523 protein</fullName>
    </submittedName>
</protein>
<dbReference type="KEGG" id="gvi:gsl3523"/>
<keyword evidence="7" id="KW-1185">Reference proteome</keyword>
<dbReference type="InterPro" id="IPR051813">
    <property type="entry name" value="HepT_RNase_toxin"/>
</dbReference>
<dbReference type="Pfam" id="PF01934">
    <property type="entry name" value="HepT-like"/>
    <property type="match status" value="1"/>
</dbReference>
<dbReference type="InParanoid" id="Q7NFK2"/>
<dbReference type="HOGENOM" id="CLU_142825_4_0_3"/>
<evidence type="ECO:0000256" key="3">
    <source>
        <dbReference type="ARBA" id="ARBA00022722"/>
    </source>
</evidence>
<dbReference type="PANTHER" id="PTHR34139:SF1">
    <property type="entry name" value="RNASE MJ1380-RELATED"/>
    <property type="match status" value="1"/>
</dbReference>
<dbReference type="OrthoDB" id="9810538at2"/>
<dbReference type="PhylomeDB" id="Q7NFK2"/>
<keyword evidence="2" id="KW-1277">Toxin-antitoxin system</keyword>
<reference evidence="6 7" key="2">
    <citation type="journal article" date="2003" name="DNA Res.">
        <title>Complete genome structure of Gloeobacter violaceus PCC 7421, a cyanobacterium that lacks thylakoids (supplement).</title>
        <authorList>
            <person name="Nakamura Y."/>
            <person name="Kaneko T."/>
            <person name="Sato S."/>
            <person name="Mimuro M."/>
            <person name="Miyashita H."/>
            <person name="Tsuchiya T."/>
            <person name="Sasamoto S."/>
            <person name="Watanabe A."/>
            <person name="Kawashima K."/>
            <person name="Kishida Y."/>
            <person name="Kiyokawa C."/>
            <person name="Kohara M."/>
            <person name="Matsumoto M."/>
            <person name="Matsuno A."/>
            <person name="Nakazaki N."/>
            <person name="Shimpo S."/>
            <person name="Takeuchi C."/>
            <person name="Yamada M."/>
            <person name="Tabata S."/>
        </authorList>
    </citation>
    <scope>NUCLEOTIDE SEQUENCE [LARGE SCALE GENOMIC DNA]</scope>
    <source>
        <strain evidence="7">ATCC 29082 / PCC 7421</strain>
    </source>
</reference>
<evidence type="ECO:0000313" key="6">
    <source>
        <dbReference type="EMBL" id="BAC91464.1"/>
    </source>
</evidence>
<dbReference type="RefSeq" id="WP_011143512.1">
    <property type="nucleotide sequence ID" value="NC_005125.1"/>
</dbReference>
<dbReference type="AlphaFoldDB" id="Q7NFK2"/>
<reference evidence="6 7" key="1">
    <citation type="journal article" date="2003" name="DNA Res.">
        <title>Complete genome structure of Gloeobacter violaceus PCC 7421, a cyanobacterium that lacks thylakoids.</title>
        <authorList>
            <person name="Nakamura Y."/>
            <person name="Kaneko T."/>
            <person name="Sato S."/>
            <person name="Mimuro M."/>
            <person name="Miyashita H."/>
            <person name="Tsuchiya T."/>
            <person name="Sasamoto S."/>
            <person name="Watanabe A."/>
            <person name="Kawashima K."/>
            <person name="Kishida Y."/>
            <person name="Kiyokawa C."/>
            <person name="Kohara M."/>
            <person name="Matsumoto M."/>
            <person name="Matsuno A."/>
            <person name="Nakazaki N."/>
            <person name="Shimpo S."/>
            <person name="Takeuchi C."/>
            <person name="Yamada M."/>
            <person name="Tabata S."/>
        </authorList>
    </citation>
    <scope>NUCLEOTIDE SEQUENCE [LARGE SCALE GENOMIC DNA]</scope>
    <source>
        <strain evidence="7">ATCC 29082 / PCC 7421</strain>
    </source>
</reference>
<sequence>MRSDVSRLEDIAQAIRRIEEKMDLEQFATDEMLQVWVLFHLQIIGEAARSLSQNLKLRYDNVPWSQIIGFCNQVAHEYFKVDWVHLTYLISINA</sequence>
<name>Q7NFK2_GLOVI</name>
<dbReference type="EMBL" id="BA000045">
    <property type="protein sequence ID" value="BAC91464.1"/>
    <property type="molecule type" value="Genomic_DNA"/>
</dbReference>
<dbReference type="GO" id="GO:0110001">
    <property type="term" value="C:toxin-antitoxin complex"/>
    <property type="evidence" value="ECO:0007669"/>
    <property type="project" value="InterPro"/>
</dbReference>
<keyword evidence="4" id="KW-0547">Nucleotide-binding</keyword>
<evidence type="ECO:0000256" key="4">
    <source>
        <dbReference type="ARBA" id="ARBA00022741"/>
    </source>
</evidence>
<gene>
    <name evidence="6" type="ordered locus">gsl3523</name>
</gene>
<dbReference type="eggNOG" id="COG2361">
    <property type="taxonomic scope" value="Bacteria"/>
</dbReference>
<accession>Q7NFK2</accession>
<dbReference type="PANTHER" id="PTHR34139">
    <property type="entry name" value="UPF0331 PROTEIN MJ0127"/>
    <property type="match status" value="1"/>
</dbReference>
<evidence type="ECO:0000313" key="7">
    <source>
        <dbReference type="Proteomes" id="UP000000557"/>
    </source>
</evidence>